<evidence type="ECO:0000256" key="1">
    <source>
        <dbReference type="SAM" id="MobiDB-lite"/>
    </source>
</evidence>
<evidence type="ECO:0000313" key="2">
    <source>
        <dbReference type="EMBL" id="ABP37149.1"/>
    </source>
</evidence>
<sequence length="58" mass="6451">MGGTSRSAEAPGNSRRPEEPKEEPAERSSRIPESRCKILLTGVNDQDYVCMTDQQSRV</sequence>
<accession>A4SF90</accession>
<dbReference type="KEGG" id="pvi:Cvib_1135"/>
<dbReference type="STRING" id="290318.Cvib_1135"/>
<dbReference type="HOGENOM" id="CLU_2975798_0_0_10"/>
<dbReference type="AlphaFoldDB" id="A4SF90"/>
<proteinExistence type="predicted"/>
<gene>
    <name evidence="2" type="ordered locus">Cvib_1135</name>
</gene>
<reference evidence="2" key="1">
    <citation type="submission" date="2007-03" db="EMBL/GenBank/DDBJ databases">
        <title>Complete sequence of Prosthecochloris vibrioformis DSM 265.</title>
        <authorList>
            <consortium name="US DOE Joint Genome Institute"/>
            <person name="Copeland A."/>
            <person name="Lucas S."/>
            <person name="Lapidus A."/>
            <person name="Barry K."/>
            <person name="Detter J.C."/>
            <person name="Glavina del Rio T."/>
            <person name="Hammon N."/>
            <person name="Israni S."/>
            <person name="Pitluck S."/>
            <person name="Schmutz J."/>
            <person name="Larimer F."/>
            <person name="Land M."/>
            <person name="Hauser L."/>
            <person name="Mikhailova N."/>
            <person name="Li T."/>
            <person name="Overmann J."/>
            <person name="Schuster S.C."/>
            <person name="Bryant D.A."/>
            <person name="Richardson P."/>
        </authorList>
    </citation>
    <scope>NUCLEOTIDE SEQUENCE [LARGE SCALE GENOMIC DNA]</scope>
    <source>
        <strain evidence="2">DSM 265</strain>
    </source>
</reference>
<dbReference type="EMBL" id="CP000607">
    <property type="protein sequence ID" value="ABP37149.1"/>
    <property type="molecule type" value="Genomic_DNA"/>
</dbReference>
<protein>
    <submittedName>
        <fullName evidence="2">Uncharacterized protein</fullName>
    </submittedName>
</protein>
<name>A4SF90_CHLPM</name>
<organism evidence="2">
    <name type="scientific">Chlorobium phaeovibrioides (strain DSM 265 / 1930)</name>
    <name type="common">Prosthecochloris vibrioformis (strain DSM 265)</name>
    <dbReference type="NCBI Taxonomy" id="290318"/>
    <lineage>
        <taxon>Bacteria</taxon>
        <taxon>Pseudomonadati</taxon>
        <taxon>Chlorobiota</taxon>
        <taxon>Chlorobiia</taxon>
        <taxon>Chlorobiales</taxon>
        <taxon>Chlorobiaceae</taxon>
        <taxon>Chlorobium/Pelodictyon group</taxon>
        <taxon>Chlorobium</taxon>
    </lineage>
</organism>
<feature type="region of interest" description="Disordered" evidence="1">
    <location>
        <begin position="1"/>
        <end position="33"/>
    </location>
</feature>
<feature type="compositionally biased region" description="Basic and acidic residues" evidence="1">
    <location>
        <begin position="15"/>
        <end position="33"/>
    </location>
</feature>